<evidence type="ECO:0000313" key="2">
    <source>
        <dbReference type="Proteomes" id="UP000274661"/>
    </source>
</evidence>
<dbReference type="OrthoDB" id="117888at2"/>
<reference evidence="1 2" key="1">
    <citation type="submission" date="2018-12" db="EMBL/GenBank/DDBJ databases">
        <title>Sphingomonas sp. HMF7854 Genome sequencing and assembly.</title>
        <authorList>
            <person name="Cha I."/>
            <person name="Kang H."/>
            <person name="Kim H."/>
            <person name="Kang J."/>
            <person name="Joh K."/>
        </authorList>
    </citation>
    <scope>NUCLEOTIDE SEQUENCE [LARGE SCALE GENOMIC DNA]</scope>
    <source>
        <strain evidence="1 2">HMF7854</strain>
    </source>
</reference>
<accession>A0A3R9WRS9</accession>
<dbReference type="RefSeq" id="WP_126718098.1">
    <property type="nucleotide sequence ID" value="NZ_RWJF01000001.1"/>
</dbReference>
<name>A0A3R9WRS9_9SPHN</name>
<dbReference type="AlphaFoldDB" id="A0A3R9WRS9"/>
<comment type="caution">
    <text evidence="1">The sequence shown here is derived from an EMBL/GenBank/DDBJ whole genome shotgun (WGS) entry which is preliminary data.</text>
</comment>
<proteinExistence type="predicted"/>
<organism evidence="1 2">
    <name type="scientific">Sphingomonas ginkgonis</name>
    <dbReference type="NCBI Taxonomy" id="2315330"/>
    <lineage>
        <taxon>Bacteria</taxon>
        <taxon>Pseudomonadati</taxon>
        <taxon>Pseudomonadota</taxon>
        <taxon>Alphaproteobacteria</taxon>
        <taxon>Sphingomonadales</taxon>
        <taxon>Sphingomonadaceae</taxon>
        <taxon>Sphingomonas</taxon>
    </lineage>
</organism>
<gene>
    <name evidence="1" type="ORF">HMF7854_05085</name>
</gene>
<keyword evidence="2" id="KW-1185">Reference proteome</keyword>
<evidence type="ECO:0000313" key="1">
    <source>
        <dbReference type="EMBL" id="RST30267.1"/>
    </source>
</evidence>
<dbReference type="Proteomes" id="UP000274661">
    <property type="component" value="Unassembled WGS sequence"/>
</dbReference>
<protein>
    <submittedName>
        <fullName evidence="1">DUF2384 domain-containing protein</fullName>
    </submittedName>
</protein>
<sequence>MTYTEERKVSRTAKKIFATISDAWGLAEAQQRTILGLPVEQSLSKWHANPSPMGSEQMIQISHLMAIYKALHTLLHQASRANAWPQKPNKAPLFNGGSALDLLLRGRQEDIHLVRRYLKAEMGLRCPKLDARP</sequence>
<dbReference type="EMBL" id="RWJF01000001">
    <property type="protein sequence ID" value="RST30267.1"/>
    <property type="molecule type" value="Genomic_DNA"/>
</dbReference>